<dbReference type="PANTHER" id="PTHR14107:SF16">
    <property type="entry name" value="AT02583P"/>
    <property type="match status" value="1"/>
</dbReference>
<dbReference type="InterPro" id="IPR036322">
    <property type="entry name" value="WD40_repeat_dom_sf"/>
</dbReference>
<evidence type="ECO:0000259" key="5">
    <source>
        <dbReference type="Pfam" id="PF00899"/>
    </source>
</evidence>
<proteinExistence type="predicted"/>
<dbReference type="SUPFAM" id="SSF50978">
    <property type="entry name" value="WD40 repeat-like"/>
    <property type="match status" value="1"/>
</dbReference>
<keyword evidence="7" id="KW-1185">Reference proteome</keyword>
<dbReference type="InterPro" id="IPR015943">
    <property type="entry name" value="WD40/YVTN_repeat-like_dom_sf"/>
</dbReference>
<dbReference type="InterPro" id="IPR051362">
    <property type="entry name" value="WD_repeat_creC_regulators"/>
</dbReference>
<feature type="compositionally biased region" description="Basic residues" evidence="4">
    <location>
        <begin position="522"/>
        <end position="532"/>
    </location>
</feature>
<dbReference type="EMBL" id="LIAE01009873">
    <property type="protein sequence ID" value="PAV67862.1"/>
    <property type="molecule type" value="Genomic_DNA"/>
</dbReference>
<keyword evidence="2" id="KW-0677">Repeat</keyword>
<reference evidence="6 7" key="1">
    <citation type="journal article" date="2017" name="Curr. Biol.">
        <title>Genome architecture and evolution of a unichromosomal asexual nematode.</title>
        <authorList>
            <person name="Fradin H."/>
            <person name="Zegar C."/>
            <person name="Gutwein M."/>
            <person name="Lucas J."/>
            <person name="Kovtun M."/>
            <person name="Corcoran D."/>
            <person name="Baugh L.R."/>
            <person name="Kiontke K."/>
            <person name="Gunsalus K."/>
            <person name="Fitch D.H."/>
            <person name="Piano F."/>
        </authorList>
    </citation>
    <scope>NUCLEOTIDE SEQUENCE [LARGE SCALE GENOMIC DNA]</scope>
    <source>
        <strain evidence="6">PF1309</strain>
    </source>
</reference>
<evidence type="ECO:0000256" key="2">
    <source>
        <dbReference type="ARBA" id="ARBA00022737"/>
    </source>
</evidence>
<dbReference type="GO" id="GO:0008641">
    <property type="term" value="F:ubiquitin-like modifier activating enzyme activity"/>
    <property type="evidence" value="ECO:0007669"/>
    <property type="project" value="InterPro"/>
</dbReference>
<protein>
    <recommendedName>
        <fullName evidence="5">THIF-type NAD/FAD binding fold domain-containing protein</fullName>
    </recommendedName>
</protein>
<dbReference type="AlphaFoldDB" id="A0A2A2K1W6"/>
<dbReference type="Gene3D" id="2.130.10.10">
    <property type="entry name" value="YVTN repeat-like/Quinoprotein amine dehydrogenase"/>
    <property type="match status" value="1"/>
</dbReference>
<evidence type="ECO:0000256" key="1">
    <source>
        <dbReference type="ARBA" id="ARBA00022574"/>
    </source>
</evidence>
<evidence type="ECO:0000313" key="7">
    <source>
        <dbReference type="Proteomes" id="UP000218231"/>
    </source>
</evidence>
<dbReference type="InterPro" id="IPR001680">
    <property type="entry name" value="WD40_rpt"/>
</dbReference>
<dbReference type="STRING" id="2018661.A0A2A2K1W6"/>
<comment type="caution">
    <text evidence="6">The sequence shown here is derived from an EMBL/GenBank/DDBJ whole genome shotgun (WGS) entry which is preliminary data.</text>
</comment>
<feature type="compositionally biased region" description="Low complexity" evidence="4">
    <location>
        <begin position="510"/>
        <end position="519"/>
    </location>
</feature>
<dbReference type="SUPFAM" id="SSF69572">
    <property type="entry name" value="Activating enzymes of the ubiquitin-like proteins"/>
    <property type="match status" value="1"/>
</dbReference>
<evidence type="ECO:0000256" key="4">
    <source>
        <dbReference type="SAM" id="MobiDB-lite"/>
    </source>
</evidence>
<dbReference type="Gene3D" id="3.40.50.720">
    <property type="entry name" value="NAD(P)-binding Rossmann-like Domain"/>
    <property type="match status" value="1"/>
</dbReference>
<feature type="repeat" description="WD" evidence="3">
    <location>
        <begin position="315"/>
        <end position="356"/>
    </location>
</feature>
<dbReference type="PROSITE" id="PS50082">
    <property type="entry name" value="WD_REPEATS_2"/>
    <property type="match status" value="1"/>
</dbReference>
<gene>
    <name evidence="6" type="ORF">WR25_24118</name>
</gene>
<dbReference type="Proteomes" id="UP000218231">
    <property type="component" value="Unassembled WGS sequence"/>
</dbReference>
<organism evidence="6 7">
    <name type="scientific">Diploscapter pachys</name>
    <dbReference type="NCBI Taxonomy" id="2018661"/>
    <lineage>
        <taxon>Eukaryota</taxon>
        <taxon>Metazoa</taxon>
        <taxon>Ecdysozoa</taxon>
        <taxon>Nematoda</taxon>
        <taxon>Chromadorea</taxon>
        <taxon>Rhabditida</taxon>
        <taxon>Rhabditina</taxon>
        <taxon>Rhabditomorpha</taxon>
        <taxon>Rhabditoidea</taxon>
        <taxon>Rhabditidae</taxon>
        <taxon>Diploscapter</taxon>
    </lineage>
</organism>
<dbReference type="OrthoDB" id="10252231at2759"/>
<name>A0A2A2K1W6_9BILA</name>
<evidence type="ECO:0000256" key="3">
    <source>
        <dbReference type="PROSITE-ProRule" id="PRU00221"/>
    </source>
</evidence>
<feature type="compositionally biased region" description="Polar residues" evidence="4">
    <location>
        <begin position="549"/>
        <end position="558"/>
    </location>
</feature>
<dbReference type="Pfam" id="PF00400">
    <property type="entry name" value="WD40"/>
    <property type="match status" value="2"/>
</dbReference>
<keyword evidence="1 3" id="KW-0853">WD repeat</keyword>
<accession>A0A2A2K1W6</accession>
<sequence length="1036" mass="115736">MMLHNHLLGAPHSFASTSNQQGPHPHSVSVLNDASILASSVSHQEEIKREFHTREGVYKQMTQAEYVRPKNHQMSQLQSRDAQNFQAVPVRVSFLGLDSVRNQNDIARDDDMDERWCDKMCFNVARELYIYNYGGPFGAADINNPLDKRLYKGTYPTCHDFNRERLSEKSCSLIIGFSAGQMQLLDPLAKEYQISRLYNEERLIEKTSVTWVQWLPGQDHQFMVSYASGCIYVFHDELPCSPGPPSYQLVKQGEKFSVFTCKNKATRNPLFKWQIGDKPITQFAFTNDGRMLATVSTDGYLRIFNYTQMELHSVMKSYFGALNTLAWSPDGKLIATGGEDDLLTVYNVHEKRVVCRGHGHKSWISHVAFDPFCTVTEQDMAATNGSSAADESTLQAMSSIGVSDVNDVILREQKPSSSAKGPVRRLVTQAGSSIHSGSFASFGTVAQPGVGVCYRIGSVGHDTNLCLWDITEDMLKPANVQRHRNSTIIAPMLGLEIQTSSSGRLDPLCEASPATSSSSEKPKKKKAFHKRGFTLGRLGGNDRRRIDAPSSNANSTAQEESRILGTRICPRMEDIPLIEPLVSKKVSNERLTFLAFRRDAFITACQEGFVCTWARPNRANGTTSAGNIGSDYSSFAEFPITNNATSSPVTALNRDRMGERDRDYVFDVCRNRAEMQPGGSSSVNGTAAAGGSADKITKDEVELYDRQIRLWGMDAQNRLRASSVLVFGLSGLGAEVVKNLMLCGLKSLTIMDDRTVDDEDRMANFLIAANAPNGMNRALASEAKTAVLNPMVELRAVEGCLGSLQEADLKQFSLVVLIDQPYPIVEKLDSFCRQNNIKFMTGSVFGWVGFSFFDFNGCRFQTKIKQIDMWELEGEDSGGNVEGQQQPIELDNDRYEKMVYTYPSFKEAFNVEWNNKKYLRKSKRVVPPSYFVIRAFLRAQEQNILTGDVEKDAEALKSVIHKEICFANQEVNDTTYKEDQLDYYFPPQLSPVCAIIGGFMGQEGIKALTEMEHPQRNIFIYSEFDTSGIVCHFPPS</sequence>
<evidence type="ECO:0000313" key="6">
    <source>
        <dbReference type="EMBL" id="PAV67862.1"/>
    </source>
</evidence>
<dbReference type="SMART" id="SM00320">
    <property type="entry name" value="WD40"/>
    <property type="match status" value="4"/>
</dbReference>
<feature type="region of interest" description="Disordered" evidence="4">
    <location>
        <begin position="504"/>
        <end position="564"/>
    </location>
</feature>
<dbReference type="InterPro" id="IPR035985">
    <property type="entry name" value="Ubiquitin-activating_enz"/>
</dbReference>
<dbReference type="PANTHER" id="PTHR14107">
    <property type="entry name" value="WD REPEAT PROTEIN"/>
    <property type="match status" value="1"/>
</dbReference>
<dbReference type="InterPro" id="IPR000594">
    <property type="entry name" value="ThiF_NAD_FAD-bd"/>
</dbReference>
<dbReference type="Pfam" id="PF00899">
    <property type="entry name" value="ThiF"/>
    <property type="match status" value="1"/>
</dbReference>
<feature type="domain" description="THIF-type NAD/FAD binding fold" evidence="5">
    <location>
        <begin position="704"/>
        <end position="1023"/>
    </location>
</feature>